<dbReference type="PROSITE" id="PS50157">
    <property type="entry name" value="ZINC_FINGER_C2H2_2"/>
    <property type="match status" value="3"/>
</dbReference>
<feature type="region of interest" description="Disordered" evidence="2">
    <location>
        <begin position="441"/>
        <end position="460"/>
    </location>
</feature>
<dbReference type="SMART" id="SM00355">
    <property type="entry name" value="ZnF_C2H2"/>
    <property type="match status" value="5"/>
</dbReference>
<feature type="compositionally biased region" description="Polar residues" evidence="2">
    <location>
        <begin position="1169"/>
        <end position="1188"/>
    </location>
</feature>
<feature type="compositionally biased region" description="Polar residues" evidence="2">
    <location>
        <begin position="1137"/>
        <end position="1152"/>
    </location>
</feature>
<feature type="compositionally biased region" description="Low complexity" evidence="2">
    <location>
        <begin position="1020"/>
        <end position="1033"/>
    </location>
</feature>
<organism evidence="4 5">
    <name type="scientific">Allacma fusca</name>
    <dbReference type="NCBI Taxonomy" id="39272"/>
    <lineage>
        <taxon>Eukaryota</taxon>
        <taxon>Metazoa</taxon>
        <taxon>Ecdysozoa</taxon>
        <taxon>Arthropoda</taxon>
        <taxon>Hexapoda</taxon>
        <taxon>Collembola</taxon>
        <taxon>Symphypleona</taxon>
        <taxon>Sminthuridae</taxon>
        <taxon>Allacma</taxon>
    </lineage>
</organism>
<feature type="compositionally biased region" description="Basic residues" evidence="2">
    <location>
        <begin position="117"/>
        <end position="128"/>
    </location>
</feature>
<sequence>MVQMNGKNTRNKPAPASQKSILKDKDSSEENKGVWGCNICDSKFTDSYKLSSHSLLVHAESHPAECRLCFGRFVNDSELGIHIKIKHIQGLSGFTAVEPVDTTINPKPIPTESLKLSWRRRKTSKKAKRQESVGKLSPSSNSVGKPPRPKKRKEEPKVRCRICDIDFENYDDWRQHAVYQHIFTKNPYPIVEMNYVVTLVESLTEDCPNDSNSNETFESSKEKLTLTICKNKGRNYIVKKSSISDESEYADDTSELSMTVDALPDELKSSDDQTNPQVEPVSAETSGSILERRLKRPLKKTTSNGQNFDSTSECGDKENMPSETEIDIRGSDREQQLPLESLKALDRYSSITIEPSTKKLPGSGSVVYLASTASESERALANSGDSKMVIIQNDILRIGDDAAAEDLQRLAASSCQFTSSTNVLTVSSKSVASMPRLYQPPLGRTTDGNHYSSNSSISDSETAECILPNLVDDDEEPPAPSAMISDQLSTLTKDMVEFESTPGVGENPKASTLEMGEAVVSGDDKRDKESALIFHPPSAQGAAQTPPLPAAPSPRVNGENNHPRSDDSTGSATVTQSKSISQSSTNNNATTMDNSDSDSGLHIHIPEENAFEDVSDDEAEKSTPVALEEGSRNEEIITGDPSENDMDDFRCRVCGKNFASDDEVENHFSAEHFRVGTSSNILEPESPAPAQIHQNLYLQEREEQNKREEALAMLLRRENATATNTTTLVRPAPVHAHPHPSIGPLMHVVPPRNIIPTSASPLSNTLRPPLSSAPSNYEINQHMSARMSFSAAPSGRPPLTMGPLSVPRQAACTQSQPQITHYPTSLHMALTNPNNHRSQQQVPVPQQQASPMIRNAHEDGPRIVDVTSMHRPQQIRAIPNPHHPQVHHHPYGQPKDGIIANMTAAHQPTRQMQPPTLQRAHVQSSHHPQPDSTLRLSHSTMPNQVQTHLRQANSVAPPQLILGKRTSTEISENMAKHPRHDNNRTETLQQVQAQAYNGLQITHGQFNNNSRIRQAPSAHSNPSQSISPASISPDMHFAPSPPNTPTLDKNVAAAIGTGMSSVRLGNAITLSVCPSSEAQITATQRSTGVGVNCRGPQKHHYINTSTVTNALAVRGVTVTPASPPVGGHEQQIRHAEGSNSPIVPTSPCSSPTAGGPYSVIQRVERTPNSISPIRNFSPPVSNPGNQVPHQFAIPRNPAPRSITNGIGHATATANIERPDRPPTVDLTDDDVLHHHQAMENSRHNLHLHHQHSMHHAAASEAAARHARSQLANNGSPQNQYRPPQRNMFPCHQCNSLFSSSQVLEEHKMTVHGYGQRGSTQVRMTLQNSRPTADQLRQAQSRHQTPQMQANLRPQSPSSSRSSADRASKNLCIPLLDLSRLDPVKLKHLEDIGISCIVPLTGNERNGGIMGIPVMSLRQDGLMSPFPWDSVLPLGPVYSSSHYAASAAAAAHAGTNPNVTNHGNRMPSPHQ</sequence>
<feature type="region of interest" description="Disordered" evidence="2">
    <location>
        <begin position="1123"/>
        <end position="1157"/>
    </location>
</feature>
<feature type="domain" description="C2H2-type" evidence="3">
    <location>
        <begin position="35"/>
        <end position="63"/>
    </location>
</feature>
<proteinExistence type="predicted"/>
<dbReference type="GO" id="GO:0008270">
    <property type="term" value="F:zinc ion binding"/>
    <property type="evidence" value="ECO:0007669"/>
    <property type="project" value="UniProtKB-KW"/>
</dbReference>
<comment type="caution">
    <text evidence="4">The sequence shown here is derived from an EMBL/GenBank/DDBJ whole genome shotgun (WGS) entry which is preliminary data.</text>
</comment>
<keyword evidence="1" id="KW-0862">Zinc</keyword>
<feature type="domain" description="C2H2-type" evidence="3">
    <location>
        <begin position="1288"/>
        <end position="1311"/>
    </location>
</feature>
<feature type="compositionally biased region" description="Polar residues" evidence="2">
    <location>
        <begin position="300"/>
        <end position="313"/>
    </location>
</feature>
<feature type="compositionally biased region" description="Acidic residues" evidence="2">
    <location>
        <begin position="609"/>
        <end position="619"/>
    </location>
</feature>
<reference evidence="4" key="1">
    <citation type="submission" date="2021-06" db="EMBL/GenBank/DDBJ databases">
        <authorList>
            <person name="Hodson N. C."/>
            <person name="Mongue J. A."/>
            <person name="Jaron S. K."/>
        </authorList>
    </citation>
    <scope>NUCLEOTIDE SEQUENCE</scope>
</reference>
<evidence type="ECO:0000313" key="4">
    <source>
        <dbReference type="EMBL" id="CAG7629714.1"/>
    </source>
</evidence>
<dbReference type="OrthoDB" id="10692583at2759"/>
<keyword evidence="5" id="KW-1185">Reference proteome</keyword>
<feature type="compositionally biased region" description="Basic and acidic residues" evidence="2">
    <location>
        <begin position="21"/>
        <end position="31"/>
    </location>
</feature>
<feature type="region of interest" description="Disordered" evidence="2">
    <location>
        <begin position="536"/>
        <end position="644"/>
    </location>
</feature>
<feature type="compositionally biased region" description="Polar residues" evidence="2">
    <location>
        <begin position="1269"/>
        <end position="1281"/>
    </location>
</feature>
<feature type="compositionally biased region" description="Polar residues" evidence="2">
    <location>
        <begin position="568"/>
        <end position="598"/>
    </location>
</feature>
<gene>
    <name evidence="4" type="ORF">AFUS01_LOCUS63</name>
</gene>
<dbReference type="EMBL" id="CAJVCH010000003">
    <property type="protein sequence ID" value="CAG7629714.1"/>
    <property type="molecule type" value="Genomic_DNA"/>
</dbReference>
<protein>
    <recommendedName>
        <fullName evidence="3">C2H2-type domain-containing protein</fullName>
    </recommendedName>
</protein>
<accession>A0A8J2IZX9</accession>
<name>A0A8J2IZX9_9HEXA</name>
<dbReference type="Proteomes" id="UP000708208">
    <property type="component" value="Unassembled WGS sequence"/>
</dbReference>
<feature type="compositionally biased region" description="Polar residues" evidence="2">
    <location>
        <begin position="272"/>
        <end position="288"/>
    </location>
</feature>
<feature type="region of interest" description="Disordered" evidence="2">
    <location>
        <begin position="911"/>
        <end position="934"/>
    </location>
</feature>
<feature type="domain" description="C2H2-type" evidence="3">
    <location>
        <begin position="649"/>
        <end position="672"/>
    </location>
</feature>
<feature type="region of interest" description="Disordered" evidence="2">
    <location>
        <begin position="1247"/>
        <end position="1286"/>
    </location>
</feature>
<keyword evidence="1" id="KW-0479">Metal-binding</keyword>
<feature type="region of interest" description="Disordered" evidence="2">
    <location>
        <begin position="1326"/>
        <end position="1365"/>
    </location>
</feature>
<feature type="region of interest" description="Disordered" evidence="2">
    <location>
        <begin position="266"/>
        <end position="335"/>
    </location>
</feature>
<keyword evidence="1" id="KW-0863">Zinc-finger</keyword>
<feature type="compositionally biased region" description="Basic and acidic residues" evidence="2">
    <location>
        <begin position="314"/>
        <end position="335"/>
    </location>
</feature>
<evidence type="ECO:0000259" key="3">
    <source>
        <dbReference type="PROSITE" id="PS50157"/>
    </source>
</evidence>
<evidence type="ECO:0000256" key="1">
    <source>
        <dbReference type="PROSITE-ProRule" id="PRU00042"/>
    </source>
</evidence>
<feature type="region of interest" description="Disordered" evidence="2">
    <location>
        <begin position="1012"/>
        <end position="1045"/>
    </location>
</feature>
<feature type="region of interest" description="Disordered" evidence="2">
    <location>
        <begin position="105"/>
        <end position="155"/>
    </location>
</feature>
<evidence type="ECO:0000313" key="5">
    <source>
        <dbReference type="Proteomes" id="UP000708208"/>
    </source>
</evidence>
<dbReference type="InterPro" id="IPR013087">
    <property type="entry name" value="Znf_C2H2_type"/>
</dbReference>
<feature type="compositionally biased region" description="Polar residues" evidence="2">
    <location>
        <begin position="1326"/>
        <end position="1354"/>
    </location>
</feature>
<feature type="region of interest" description="Disordered" evidence="2">
    <location>
        <begin position="1169"/>
        <end position="1205"/>
    </location>
</feature>
<dbReference type="PROSITE" id="PS00028">
    <property type="entry name" value="ZINC_FINGER_C2H2_1"/>
    <property type="match status" value="4"/>
</dbReference>
<feature type="region of interest" description="Disordered" evidence="2">
    <location>
        <begin position="1"/>
        <end position="31"/>
    </location>
</feature>
<evidence type="ECO:0000256" key="2">
    <source>
        <dbReference type="SAM" id="MobiDB-lite"/>
    </source>
</evidence>